<proteinExistence type="predicted"/>
<sequence>MPRVQRSPPVAVTKQNAQQVSEPISTTTAHSVSNIKDVTSNVSVRSKRPRLNDSPGADGKCEETLEESLTSQDASPESHILNKAIISELRKEIESVLTLHLQASLKAYFENEFIQLKKTLQGLEESVEFIGKEYDVMKIELNQNKEVLSQLKKENDELKTCVSDLSVRLNIVEQHSRQDNIELNGIPENQAENLLNTVLQLGKIISCNINAEDVSSVTRVKKMDVQSSRPRSVIVKLKNARKRDEILASVTKFNRAHVSDKLNSSHLGYGGAKQPVFVSEHLSPLNKAIHAQARKLAREKGYKYVWVRDGRILVRKDDGARPMHIKSLQAATLM</sequence>
<protein>
    <submittedName>
        <fullName evidence="1">Uncharacterized protein</fullName>
    </submittedName>
</protein>
<gene>
    <name evidence="1" type="ORF">PYW08_014465</name>
</gene>
<dbReference type="Proteomes" id="UP001231649">
    <property type="component" value="Chromosome 6"/>
</dbReference>
<organism evidence="1 2">
    <name type="scientific">Mythimna loreyi</name>
    <dbReference type="NCBI Taxonomy" id="667449"/>
    <lineage>
        <taxon>Eukaryota</taxon>
        <taxon>Metazoa</taxon>
        <taxon>Ecdysozoa</taxon>
        <taxon>Arthropoda</taxon>
        <taxon>Hexapoda</taxon>
        <taxon>Insecta</taxon>
        <taxon>Pterygota</taxon>
        <taxon>Neoptera</taxon>
        <taxon>Endopterygota</taxon>
        <taxon>Lepidoptera</taxon>
        <taxon>Glossata</taxon>
        <taxon>Ditrysia</taxon>
        <taxon>Noctuoidea</taxon>
        <taxon>Noctuidae</taxon>
        <taxon>Noctuinae</taxon>
        <taxon>Hadenini</taxon>
        <taxon>Mythimna</taxon>
    </lineage>
</organism>
<evidence type="ECO:0000313" key="2">
    <source>
        <dbReference type="Proteomes" id="UP001231649"/>
    </source>
</evidence>
<evidence type="ECO:0000313" key="1">
    <source>
        <dbReference type="EMBL" id="KAJ8731735.1"/>
    </source>
</evidence>
<dbReference type="EMBL" id="CM056782">
    <property type="protein sequence ID" value="KAJ8731735.1"/>
    <property type="molecule type" value="Genomic_DNA"/>
</dbReference>
<reference evidence="1" key="1">
    <citation type="submission" date="2023-03" db="EMBL/GenBank/DDBJ databases">
        <title>Chromosome-level genomes of two armyworms, Mythimna separata and Mythimna loreyi, provide insights into the biosynthesis and reception of sex pheromones.</title>
        <authorList>
            <person name="Zhao H."/>
        </authorList>
    </citation>
    <scope>NUCLEOTIDE SEQUENCE</scope>
    <source>
        <strain evidence="1">BeijingLab</strain>
    </source>
</reference>
<accession>A0ACC2R460</accession>
<name>A0ACC2R460_9NEOP</name>
<keyword evidence="2" id="KW-1185">Reference proteome</keyword>
<comment type="caution">
    <text evidence="1">The sequence shown here is derived from an EMBL/GenBank/DDBJ whole genome shotgun (WGS) entry which is preliminary data.</text>
</comment>